<name>A0A135HZB3_9HYPH</name>
<dbReference type="EMBL" id="LNTU01000001">
    <property type="protein sequence ID" value="KXF78503.1"/>
    <property type="molecule type" value="Genomic_DNA"/>
</dbReference>
<dbReference type="InterPro" id="IPR036249">
    <property type="entry name" value="Thioredoxin-like_sf"/>
</dbReference>
<gene>
    <name evidence="2" type="ORF">ATN84_01525</name>
</gene>
<comment type="caution">
    <text evidence="2">The sequence shown here is derived from an EMBL/GenBank/DDBJ whole genome shotgun (WGS) entry which is preliminary data.</text>
</comment>
<proteinExistence type="predicted"/>
<dbReference type="STRING" id="1494590.ATN84_01525"/>
<accession>A0A135HZB3</accession>
<keyword evidence="1" id="KW-0732">Signal</keyword>
<evidence type="ECO:0000313" key="3">
    <source>
        <dbReference type="Proteomes" id="UP000070107"/>
    </source>
</evidence>
<dbReference type="AlphaFoldDB" id="A0A135HZB3"/>
<organism evidence="2 3">
    <name type="scientific">Paramesorhizobium deserti</name>
    <dbReference type="NCBI Taxonomy" id="1494590"/>
    <lineage>
        <taxon>Bacteria</taxon>
        <taxon>Pseudomonadati</taxon>
        <taxon>Pseudomonadota</taxon>
        <taxon>Alphaproteobacteria</taxon>
        <taxon>Hyphomicrobiales</taxon>
        <taxon>Phyllobacteriaceae</taxon>
        <taxon>Paramesorhizobium</taxon>
    </lineage>
</organism>
<sequence length="146" mass="15376">MSNFAKTFALASFILSSAPAMAGEKDVTLYKDPYCGCCTGHADYLKENGFNVTVKPTDDVAEMSRKAGIPEGAEGCHIAFIDGYFVSGHVPVGAINKLLTERPDIKGITLPGMPAGSPGMGGTKEAPFEVMEIRKPGELGGVYAKE</sequence>
<protein>
    <submittedName>
        <fullName evidence="2">Metal-binding protein</fullName>
    </submittedName>
</protein>
<evidence type="ECO:0000313" key="2">
    <source>
        <dbReference type="EMBL" id="KXF78503.1"/>
    </source>
</evidence>
<dbReference type="Proteomes" id="UP000070107">
    <property type="component" value="Unassembled WGS sequence"/>
</dbReference>
<feature type="signal peptide" evidence="1">
    <location>
        <begin position="1"/>
        <end position="22"/>
    </location>
</feature>
<dbReference type="RefSeq" id="WP_068879772.1">
    <property type="nucleotide sequence ID" value="NZ_LNTU01000001.1"/>
</dbReference>
<feature type="chain" id="PRO_5007465494" evidence="1">
    <location>
        <begin position="23"/>
        <end position="146"/>
    </location>
</feature>
<keyword evidence="3" id="KW-1185">Reference proteome</keyword>
<dbReference type="Pfam" id="PF04214">
    <property type="entry name" value="DUF411"/>
    <property type="match status" value="1"/>
</dbReference>
<reference evidence="2 3" key="1">
    <citation type="submission" date="2015-11" db="EMBL/GenBank/DDBJ databases">
        <title>Draft genome sequence of Paramesorhizobium deserti A-3-E, a strain highly resistant to diverse beta-lactam antibiotics.</title>
        <authorList>
            <person name="Lv R."/>
            <person name="Yang X."/>
            <person name="Fang N."/>
            <person name="Guo J."/>
            <person name="Luo X."/>
            <person name="Peng F."/>
            <person name="Yang R."/>
            <person name="Cui Y."/>
            <person name="Fang C."/>
            <person name="Song Y."/>
        </authorList>
    </citation>
    <scope>NUCLEOTIDE SEQUENCE [LARGE SCALE GENOMIC DNA]</scope>
    <source>
        <strain evidence="2 3">A-3-E</strain>
    </source>
</reference>
<dbReference type="SUPFAM" id="SSF52833">
    <property type="entry name" value="Thioredoxin-like"/>
    <property type="match status" value="1"/>
</dbReference>
<dbReference type="InterPro" id="IPR007332">
    <property type="entry name" value="DUF411"/>
</dbReference>
<evidence type="ECO:0000256" key="1">
    <source>
        <dbReference type="SAM" id="SignalP"/>
    </source>
</evidence>
<dbReference type="OrthoDB" id="14727at2"/>